<sequence>MWYFEDKPMNEIKLRDIMQWQNQLIQMKTKDGEEYTKKYLKTVQTQLSPVFNHAVKYYDLPRNPVKDAETIDAERSLRINFLTK</sequence>
<dbReference type="SUPFAM" id="SSF56349">
    <property type="entry name" value="DNA breaking-rejoining enzymes"/>
    <property type="match status" value="1"/>
</dbReference>
<dbReference type="InterPro" id="IPR011010">
    <property type="entry name" value="DNA_brk_join_enz"/>
</dbReference>
<organism evidence="2">
    <name type="scientific">Anaerostipes caccae</name>
    <dbReference type="NCBI Taxonomy" id="105841"/>
    <lineage>
        <taxon>Bacteria</taxon>
        <taxon>Bacillati</taxon>
        <taxon>Bacillota</taxon>
        <taxon>Clostridia</taxon>
        <taxon>Lachnospirales</taxon>
        <taxon>Lachnospiraceae</taxon>
        <taxon>Anaerostipes</taxon>
    </lineage>
</organism>
<protein>
    <recommendedName>
        <fullName evidence="3">Core-binding (CB) domain-containing protein</fullName>
    </recommendedName>
</protein>
<dbReference type="GO" id="GO:0003677">
    <property type="term" value="F:DNA binding"/>
    <property type="evidence" value="ECO:0007669"/>
    <property type="project" value="UniProtKB-KW"/>
</dbReference>
<dbReference type="InterPro" id="IPR010998">
    <property type="entry name" value="Integrase_recombinase_N"/>
</dbReference>
<dbReference type="AlphaFoldDB" id="A0A6N2V0U1"/>
<name>A0A6N2V0U1_9FIRM</name>
<evidence type="ECO:0000313" key="2">
    <source>
        <dbReference type="EMBL" id="VYT23093.1"/>
    </source>
</evidence>
<dbReference type="EMBL" id="CACRSQ010000007">
    <property type="protein sequence ID" value="VYT23093.1"/>
    <property type="molecule type" value="Genomic_DNA"/>
</dbReference>
<evidence type="ECO:0000256" key="1">
    <source>
        <dbReference type="ARBA" id="ARBA00023125"/>
    </source>
</evidence>
<reference evidence="2" key="1">
    <citation type="submission" date="2019-11" db="EMBL/GenBank/DDBJ databases">
        <authorList>
            <person name="Feng L."/>
        </authorList>
    </citation>
    <scope>NUCLEOTIDE SEQUENCE</scope>
    <source>
        <strain evidence="2">AcaccaeLFYP115</strain>
    </source>
</reference>
<evidence type="ECO:0008006" key="3">
    <source>
        <dbReference type="Google" id="ProtNLM"/>
    </source>
</evidence>
<proteinExistence type="predicted"/>
<accession>A0A6N2V0U1</accession>
<gene>
    <name evidence="2" type="ORF">ACLFYP115_02165</name>
</gene>
<dbReference type="Gene3D" id="1.10.150.130">
    <property type="match status" value="1"/>
</dbReference>
<keyword evidence="1" id="KW-0238">DNA-binding</keyword>